<gene>
    <name evidence="3" type="ORF">HHL11_09315</name>
</gene>
<accession>A0A848H0H1</accession>
<protein>
    <submittedName>
        <fullName evidence="3">Tripartite tricarboxylate transporter substrate binding protein</fullName>
    </submittedName>
</protein>
<evidence type="ECO:0000256" key="1">
    <source>
        <dbReference type="ARBA" id="ARBA00006987"/>
    </source>
</evidence>
<evidence type="ECO:0000256" key="2">
    <source>
        <dbReference type="SAM" id="SignalP"/>
    </source>
</evidence>
<dbReference type="EMBL" id="JABBFX010000001">
    <property type="protein sequence ID" value="NML43947.1"/>
    <property type="molecule type" value="Genomic_DNA"/>
</dbReference>
<dbReference type="Gene3D" id="3.40.190.150">
    <property type="entry name" value="Bordetella uptake gene, domain 1"/>
    <property type="match status" value="1"/>
</dbReference>
<dbReference type="PIRSF" id="PIRSF017082">
    <property type="entry name" value="YflP"/>
    <property type="match status" value="1"/>
</dbReference>
<feature type="signal peptide" evidence="2">
    <location>
        <begin position="1"/>
        <end position="19"/>
    </location>
</feature>
<dbReference type="RefSeq" id="WP_169418122.1">
    <property type="nucleotide sequence ID" value="NZ_JABBFX010000001.1"/>
</dbReference>
<dbReference type="Proteomes" id="UP000541185">
    <property type="component" value="Unassembled WGS sequence"/>
</dbReference>
<keyword evidence="4" id="KW-1185">Reference proteome</keyword>
<dbReference type="PANTHER" id="PTHR42928">
    <property type="entry name" value="TRICARBOXYLATE-BINDING PROTEIN"/>
    <property type="match status" value="1"/>
</dbReference>
<reference evidence="3 4" key="1">
    <citation type="submission" date="2020-04" db="EMBL/GenBank/DDBJ databases">
        <title>Ramlibacter sp. G-1-2-2 isolated from soil.</title>
        <authorList>
            <person name="Dahal R.H."/>
        </authorList>
    </citation>
    <scope>NUCLEOTIDE SEQUENCE [LARGE SCALE GENOMIC DNA]</scope>
    <source>
        <strain evidence="3 4">G-1-2-2</strain>
    </source>
</reference>
<organism evidence="3 4">
    <name type="scientific">Ramlibacter agri</name>
    <dbReference type="NCBI Taxonomy" id="2728837"/>
    <lineage>
        <taxon>Bacteria</taxon>
        <taxon>Pseudomonadati</taxon>
        <taxon>Pseudomonadota</taxon>
        <taxon>Betaproteobacteria</taxon>
        <taxon>Burkholderiales</taxon>
        <taxon>Comamonadaceae</taxon>
        <taxon>Ramlibacter</taxon>
    </lineage>
</organism>
<comment type="similarity">
    <text evidence="1">Belongs to the UPF0065 (bug) family.</text>
</comment>
<dbReference type="InterPro" id="IPR005064">
    <property type="entry name" value="BUG"/>
</dbReference>
<evidence type="ECO:0000313" key="3">
    <source>
        <dbReference type="EMBL" id="NML43947.1"/>
    </source>
</evidence>
<sequence length="316" mass="33482">MKALIALALLVASAVPAAAQTDFPNKRVTLVVSASPGGGLDATARLLSERMAKAWGQPVIVENQGGADGLIATQRVATGPADGYTMLLQIPSLLLLKHNTHDPGFDPVASLAPVSELGRTPSVVAVNARSGIKTVQELVAWCNQSERPCSWGSGQQLSYLYGKRVFALSGIRETVNVNYKGTGPVVNDLLGNHITIGMTSIAAPLAFHQQGTLRILAVNAEKRVPQIPEVPTFHEAGLQMPARGSWYGLFVPAKTPPEVIAKIEKVVVGLANDPAAQEVMRNIGAEPVFGPSREFAAGIREDAAFLDSLVQQYPLK</sequence>
<dbReference type="PANTHER" id="PTHR42928:SF5">
    <property type="entry name" value="BLR1237 PROTEIN"/>
    <property type="match status" value="1"/>
</dbReference>
<dbReference type="AlphaFoldDB" id="A0A848H0H1"/>
<dbReference type="CDD" id="cd07012">
    <property type="entry name" value="PBP2_Bug_TTT"/>
    <property type="match status" value="1"/>
</dbReference>
<dbReference type="SUPFAM" id="SSF53850">
    <property type="entry name" value="Periplasmic binding protein-like II"/>
    <property type="match status" value="1"/>
</dbReference>
<name>A0A848H0H1_9BURK</name>
<comment type="caution">
    <text evidence="3">The sequence shown here is derived from an EMBL/GenBank/DDBJ whole genome shotgun (WGS) entry which is preliminary data.</text>
</comment>
<dbReference type="InterPro" id="IPR042100">
    <property type="entry name" value="Bug_dom1"/>
</dbReference>
<dbReference type="Gene3D" id="3.40.190.10">
    <property type="entry name" value="Periplasmic binding protein-like II"/>
    <property type="match status" value="1"/>
</dbReference>
<dbReference type="Pfam" id="PF03401">
    <property type="entry name" value="TctC"/>
    <property type="match status" value="1"/>
</dbReference>
<proteinExistence type="inferred from homology"/>
<feature type="chain" id="PRO_5032297213" evidence="2">
    <location>
        <begin position="20"/>
        <end position="316"/>
    </location>
</feature>
<evidence type="ECO:0000313" key="4">
    <source>
        <dbReference type="Proteomes" id="UP000541185"/>
    </source>
</evidence>
<keyword evidence="2" id="KW-0732">Signal</keyword>